<comment type="caution">
    <text evidence="1">The sequence shown here is derived from an EMBL/GenBank/DDBJ whole genome shotgun (WGS) entry which is preliminary data.</text>
</comment>
<dbReference type="PANTHER" id="PTHR36484">
    <property type="entry name" value="OS01G0558700 PROTEIN"/>
    <property type="match status" value="1"/>
</dbReference>
<dbReference type="PANTHER" id="PTHR36484:SF2">
    <property type="entry name" value="OS01G0558700 PROTEIN"/>
    <property type="match status" value="1"/>
</dbReference>
<dbReference type="EMBL" id="VDCV01000001">
    <property type="protein sequence ID" value="KAB5574120.1"/>
    <property type="molecule type" value="Genomic_DNA"/>
</dbReference>
<evidence type="ECO:0000313" key="1">
    <source>
        <dbReference type="EMBL" id="KAB5574120.1"/>
    </source>
</evidence>
<sequence length="98" mass="11096">MSITKTFSLNSKAVKDDQVSAKRRRSDRCFSFKEISIEPGKSLKHLDSNKFKIEIKRWAKAVVAYARQVSNNGVETRHLATKQIDVLNINSGDVGKKM</sequence>
<reference evidence="2" key="1">
    <citation type="journal article" date="2019" name="Gigascience">
        <title>De novo genome assembly of the endangered Acer yangbiense, a plant species with extremely small populations endemic to Yunnan Province, China.</title>
        <authorList>
            <person name="Yang J."/>
            <person name="Wariss H.M."/>
            <person name="Tao L."/>
            <person name="Zhang R."/>
            <person name="Yun Q."/>
            <person name="Hollingsworth P."/>
            <person name="Dao Z."/>
            <person name="Luo G."/>
            <person name="Guo H."/>
            <person name="Ma Y."/>
            <person name="Sun W."/>
        </authorList>
    </citation>
    <scope>NUCLEOTIDE SEQUENCE [LARGE SCALE GENOMIC DNA]</scope>
    <source>
        <strain evidence="2">cv. br00</strain>
    </source>
</reference>
<gene>
    <name evidence="1" type="ORF">DKX38_001314</name>
</gene>
<evidence type="ECO:0000313" key="2">
    <source>
        <dbReference type="Proteomes" id="UP000326939"/>
    </source>
</evidence>
<dbReference type="Proteomes" id="UP000326939">
    <property type="component" value="Chromosome 1"/>
</dbReference>
<accession>A0A5N5P2T9</accession>
<protein>
    <submittedName>
        <fullName evidence="1">Uncharacterized protein</fullName>
    </submittedName>
</protein>
<dbReference type="AlphaFoldDB" id="A0A5N5P2T9"/>
<organism evidence="1 2">
    <name type="scientific">Salix brachista</name>
    <dbReference type="NCBI Taxonomy" id="2182728"/>
    <lineage>
        <taxon>Eukaryota</taxon>
        <taxon>Viridiplantae</taxon>
        <taxon>Streptophyta</taxon>
        <taxon>Embryophyta</taxon>
        <taxon>Tracheophyta</taxon>
        <taxon>Spermatophyta</taxon>
        <taxon>Magnoliopsida</taxon>
        <taxon>eudicotyledons</taxon>
        <taxon>Gunneridae</taxon>
        <taxon>Pentapetalae</taxon>
        <taxon>rosids</taxon>
        <taxon>fabids</taxon>
        <taxon>Malpighiales</taxon>
        <taxon>Salicaceae</taxon>
        <taxon>Saliceae</taxon>
        <taxon>Salix</taxon>
    </lineage>
</organism>
<name>A0A5N5P2T9_9ROSI</name>
<keyword evidence="2" id="KW-1185">Reference proteome</keyword>
<proteinExistence type="predicted"/>